<accession>A0A074YAQ6</accession>
<dbReference type="RefSeq" id="XP_013343297.1">
    <property type="nucleotide sequence ID" value="XM_013487843.1"/>
</dbReference>
<dbReference type="HOGENOM" id="CLU_022878_2_1_1"/>
<dbReference type="PANTHER" id="PTHR36578:SF1">
    <property type="entry name" value="APPLE DOMAIN-CONTAINING PROTEIN"/>
    <property type="match status" value="1"/>
</dbReference>
<evidence type="ECO:0000313" key="1">
    <source>
        <dbReference type="EMBL" id="KEQ94878.1"/>
    </source>
</evidence>
<reference evidence="1 2" key="1">
    <citation type="journal article" date="2014" name="BMC Genomics">
        <title>Genome sequencing of four Aureobasidium pullulans varieties: biotechnological potential, stress tolerance, and description of new species.</title>
        <authorList>
            <person name="Gostin Ar C."/>
            <person name="Ohm R.A."/>
            <person name="Kogej T."/>
            <person name="Sonjak S."/>
            <person name="Turk M."/>
            <person name="Zajc J."/>
            <person name="Zalar P."/>
            <person name="Grube M."/>
            <person name="Sun H."/>
            <person name="Han J."/>
            <person name="Sharma A."/>
            <person name="Chiniquy J."/>
            <person name="Ngan C.Y."/>
            <person name="Lipzen A."/>
            <person name="Barry K."/>
            <person name="Grigoriev I.V."/>
            <person name="Gunde-Cimerman N."/>
        </authorList>
    </citation>
    <scope>NUCLEOTIDE SEQUENCE [LARGE SCALE GENOMIC DNA]</scope>
    <source>
        <strain evidence="1 2">EXF-2481</strain>
    </source>
</reference>
<evidence type="ECO:0008006" key="3">
    <source>
        <dbReference type="Google" id="ProtNLM"/>
    </source>
</evidence>
<proteinExistence type="predicted"/>
<dbReference type="OrthoDB" id="3878886at2759"/>
<evidence type="ECO:0000313" key="2">
    <source>
        <dbReference type="Proteomes" id="UP000030641"/>
    </source>
</evidence>
<dbReference type="Proteomes" id="UP000030641">
    <property type="component" value="Unassembled WGS sequence"/>
</dbReference>
<organism evidence="1 2">
    <name type="scientific">Aureobasidium subglaciale (strain EXF-2481)</name>
    <name type="common">Aureobasidium pullulans var. subglaciale</name>
    <dbReference type="NCBI Taxonomy" id="1043005"/>
    <lineage>
        <taxon>Eukaryota</taxon>
        <taxon>Fungi</taxon>
        <taxon>Dikarya</taxon>
        <taxon>Ascomycota</taxon>
        <taxon>Pezizomycotina</taxon>
        <taxon>Dothideomycetes</taxon>
        <taxon>Dothideomycetidae</taxon>
        <taxon>Dothideales</taxon>
        <taxon>Saccotheciaceae</taxon>
        <taxon>Aureobasidium</taxon>
    </lineage>
</organism>
<gene>
    <name evidence="1" type="ORF">AUEXF2481DRAFT_89524</name>
</gene>
<dbReference type="STRING" id="1043005.A0A074YAQ6"/>
<sequence>MRFSSYALPALAAHLAAALPRPQDIDLDMVLAAPDPTYSQDIGATAQTITVDPQALIASATAAVSSVSVAVSDVLSQTAVVNSKRAAASPTTCASQPAGASSAPTYAADVDNVSNFRANTYYSSVAAAAPTPTGYTQSFQAQTASNNAFGYMGFDTFDDYDVNTCATRCNVKYGCVSFNIYFERDPSVNPDDSSCSDPRSVTMIKCVYWGGQVTQENAQNTGQPRGKFIVAIAGSNGYVSTQISTPAGYQIGVPYGKFAINAPYDAQGYNTYMGAKIFTGTWDVSQCSNYCDAQTKYNLATAPKDGTPAKVCKFFNTYLLQAKLANGTIVPQGQYCSLYTEAWPIKYAVNGGQWRGQDQYTVDYSFGYAKTASSSDVDPTLGDANGAKYQAVADIKWSSLQPFCSSFLSYSTPLVTVATTTFVTPVATSTVYSISTVAAMRKRAGGASPTAGLTTDASAGIAVLIDDKNTTWYLPQSQGNVNAPIQKRTASLAIPGGLSKYPTTVIRSACEMQATPVTATSTITSAVTLTTATSTTVTSIISYTTAAAHPKPKADNLIINAPGSTGSGKPMDYVNYGLPDSAIGAFNIDPTKPVVHVGFYIDSSTGYVMDGTYGLIMAAYSMDAASRNKYAAMVYWKSPSAMASSNYDPLVCTQTAPSNFLHCSITSSGTTTPLQFFAMDYSAASDLFVAGNGLTLQYGQYAATVSLYN</sequence>
<name>A0A074YAQ6_AURSE</name>
<dbReference type="EMBL" id="KL584761">
    <property type="protein sequence ID" value="KEQ94878.1"/>
    <property type="molecule type" value="Genomic_DNA"/>
</dbReference>
<dbReference type="InParanoid" id="A0A074YAQ6"/>
<dbReference type="OMA" id="CARQPET"/>
<dbReference type="PANTHER" id="PTHR36578">
    <property type="entry name" value="CHROMOSOME 15, WHOLE GENOME SHOTGUN SEQUENCE"/>
    <property type="match status" value="1"/>
</dbReference>
<dbReference type="AlphaFoldDB" id="A0A074YAQ6"/>
<dbReference type="GeneID" id="25372111"/>
<keyword evidence="2" id="KW-1185">Reference proteome</keyword>
<protein>
    <recommendedName>
        <fullName evidence="3">Apple domain-containing protein</fullName>
    </recommendedName>
</protein>